<accession>A0ABT9VTE8</accession>
<protein>
    <recommendedName>
        <fullName evidence="3">DUF1062 domain-containing protein</fullName>
    </recommendedName>
</protein>
<dbReference type="InterPro" id="IPR009412">
    <property type="entry name" value="DUF1062"/>
</dbReference>
<gene>
    <name evidence="1" type="ORF">J2S11_000161</name>
</gene>
<evidence type="ECO:0000313" key="1">
    <source>
        <dbReference type="EMBL" id="MDQ0164262.1"/>
    </source>
</evidence>
<evidence type="ECO:0008006" key="3">
    <source>
        <dbReference type="Google" id="ProtNLM"/>
    </source>
</evidence>
<proteinExistence type="predicted"/>
<comment type="caution">
    <text evidence="1">The sequence shown here is derived from an EMBL/GenBank/DDBJ whole genome shotgun (WGS) entry which is preliminary data.</text>
</comment>
<dbReference type="EMBL" id="JAUSTY010000001">
    <property type="protein sequence ID" value="MDQ0164262.1"/>
    <property type="molecule type" value="Genomic_DNA"/>
</dbReference>
<dbReference type="Proteomes" id="UP001235840">
    <property type="component" value="Unassembled WGS sequence"/>
</dbReference>
<reference evidence="1 2" key="1">
    <citation type="submission" date="2023-07" db="EMBL/GenBank/DDBJ databases">
        <title>Genomic Encyclopedia of Type Strains, Phase IV (KMG-IV): sequencing the most valuable type-strain genomes for metagenomic binning, comparative biology and taxonomic classification.</title>
        <authorList>
            <person name="Goeker M."/>
        </authorList>
    </citation>
    <scope>NUCLEOTIDE SEQUENCE [LARGE SCALE GENOMIC DNA]</scope>
    <source>
        <strain evidence="1 2">DSM 12751</strain>
    </source>
</reference>
<name>A0ABT9VTE8_9BACI</name>
<keyword evidence="2" id="KW-1185">Reference proteome</keyword>
<dbReference type="Pfam" id="PF06353">
    <property type="entry name" value="DUF1062"/>
    <property type="match status" value="1"/>
</dbReference>
<sequence>MSFNHLFTYEIIAQETPYIKRNCSKCKTNTEFYCSEKFRVNANQKIVDIWLIYNCKHCEGTWNYPILSRVNINKIDSMLIQKFMNNDKETIWCYAFQINKLRKLCNDVNTDIRYELRKEKLDSLSNEVTIRLSYKYDFGLRIDKLVAEIFGLSRSKVNELSQNGIILLNPGINMKSKVIDNLQITVIGDWYKVNALTKKS</sequence>
<organism evidence="1 2">
    <name type="scientific">Caldalkalibacillus horti</name>
    <dbReference type="NCBI Taxonomy" id="77523"/>
    <lineage>
        <taxon>Bacteria</taxon>
        <taxon>Bacillati</taxon>
        <taxon>Bacillota</taxon>
        <taxon>Bacilli</taxon>
        <taxon>Bacillales</taxon>
        <taxon>Bacillaceae</taxon>
        <taxon>Caldalkalibacillus</taxon>
    </lineage>
</organism>
<dbReference type="RefSeq" id="WP_307389615.1">
    <property type="nucleotide sequence ID" value="NZ_BAAADK010000009.1"/>
</dbReference>
<evidence type="ECO:0000313" key="2">
    <source>
        <dbReference type="Proteomes" id="UP001235840"/>
    </source>
</evidence>